<dbReference type="Pfam" id="PF13365">
    <property type="entry name" value="Trypsin_2"/>
    <property type="match status" value="1"/>
</dbReference>
<evidence type="ECO:0000256" key="1">
    <source>
        <dbReference type="SAM" id="SignalP"/>
    </source>
</evidence>
<evidence type="ECO:0000313" key="3">
    <source>
        <dbReference type="Proteomes" id="UP000778970"/>
    </source>
</evidence>
<dbReference type="SUPFAM" id="SSF50494">
    <property type="entry name" value="Trypsin-like serine proteases"/>
    <property type="match status" value="1"/>
</dbReference>
<dbReference type="Proteomes" id="UP000778970">
    <property type="component" value="Unassembled WGS sequence"/>
</dbReference>
<dbReference type="InterPro" id="IPR001940">
    <property type="entry name" value="Peptidase_S1C"/>
</dbReference>
<dbReference type="InterPro" id="IPR043504">
    <property type="entry name" value="Peptidase_S1_PA_chymotrypsin"/>
</dbReference>
<reference evidence="2" key="1">
    <citation type="submission" date="2017-08" db="EMBL/GenBank/DDBJ databases">
        <authorList>
            <person name="Imhoff J.F."/>
            <person name="Rahn T."/>
            <person name="Kuenzel S."/>
            <person name="Neulinger S.C."/>
        </authorList>
    </citation>
    <scope>NUCLEOTIDE SEQUENCE</scope>
    <source>
        <strain evidence="2">DSM 9154</strain>
    </source>
</reference>
<accession>A0A934QFU8</accession>
<comment type="caution">
    <text evidence="2">The sequence shown here is derived from an EMBL/GenBank/DDBJ whole genome shotgun (WGS) entry which is preliminary data.</text>
</comment>
<feature type="signal peptide" evidence="1">
    <location>
        <begin position="1"/>
        <end position="30"/>
    </location>
</feature>
<keyword evidence="1" id="KW-0732">Signal</keyword>
<dbReference type="PANTHER" id="PTHR43019:SF23">
    <property type="entry name" value="PROTEASE DO-LIKE 5, CHLOROPLASTIC"/>
    <property type="match status" value="1"/>
</dbReference>
<keyword evidence="3" id="KW-1185">Reference proteome</keyword>
<proteinExistence type="predicted"/>
<dbReference type="RefSeq" id="WP_027289896.1">
    <property type="nucleotide sequence ID" value="NZ_NRRE01000009.1"/>
</dbReference>
<dbReference type="GO" id="GO:0004252">
    <property type="term" value="F:serine-type endopeptidase activity"/>
    <property type="evidence" value="ECO:0007669"/>
    <property type="project" value="InterPro"/>
</dbReference>
<dbReference type="Gene3D" id="2.40.10.10">
    <property type="entry name" value="Trypsin-like serine proteases"/>
    <property type="match status" value="2"/>
</dbReference>
<organism evidence="2 3">
    <name type="scientific">Rhodovibrio salinarum</name>
    <dbReference type="NCBI Taxonomy" id="1087"/>
    <lineage>
        <taxon>Bacteria</taxon>
        <taxon>Pseudomonadati</taxon>
        <taxon>Pseudomonadota</taxon>
        <taxon>Alphaproteobacteria</taxon>
        <taxon>Rhodospirillales</taxon>
        <taxon>Rhodovibrionaceae</taxon>
        <taxon>Rhodovibrio</taxon>
    </lineage>
</organism>
<dbReference type="AlphaFoldDB" id="A0A934QFU8"/>
<keyword evidence="2" id="KW-0378">Hydrolase</keyword>
<dbReference type="EMBL" id="NRRE01000009">
    <property type="protein sequence ID" value="MBK1696009.1"/>
    <property type="molecule type" value="Genomic_DNA"/>
</dbReference>
<reference evidence="2" key="2">
    <citation type="journal article" date="2020" name="Microorganisms">
        <title>Osmotic Adaptation and Compatible Solute Biosynthesis of Phototrophic Bacteria as Revealed from Genome Analyses.</title>
        <authorList>
            <person name="Imhoff J.F."/>
            <person name="Rahn T."/>
            <person name="Kunzel S."/>
            <person name="Keller A."/>
            <person name="Neulinger S.C."/>
        </authorList>
    </citation>
    <scope>NUCLEOTIDE SEQUENCE</scope>
    <source>
        <strain evidence="2">DSM 9154</strain>
    </source>
</reference>
<dbReference type="PRINTS" id="PR00834">
    <property type="entry name" value="PROTEASES2C"/>
</dbReference>
<gene>
    <name evidence="2" type="ORF">CKO21_01960</name>
</gene>
<dbReference type="PANTHER" id="PTHR43019">
    <property type="entry name" value="SERINE ENDOPROTEASE DEGS"/>
    <property type="match status" value="1"/>
</dbReference>
<name>A0A934QFU8_9PROT</name>
<protein>
    <submittedName>
        <fullName evidence="2">Serine protease</fullName>
    </submittedName>
</protein>
<sequence>MMPRGRAMVPVWAAATGLALLAGVPSGAHGASAPELVNCYDPARGLVQRMVPSACTGEIVDESRAEEIDRDRRQARAARFRATEQKREELKRAHRSGSAVFVSDDGYLVTAKHVVDGCRAVTVQLPDARATAAEVVRMAADTDLALLKVDHAPLAIVELAPLPGGSPNADLSKGIREATAIGFPSLGRVVIRPVSTRAPVLGTRPLPPSPVPRLVLQARVHPGNSGGPVVDSEGRLIGILIAKLDRSAVFARVGELPPDMAIAETGRSVAALMDAAEVSVTPIGGPGRGLQDALGASVRVECQP</sequence>
<dbReference type="InterPro" id="IPR009003">
    <property type="entry name" value="Peptidase_S1_PA"/>
</dbReference>
<feature type="chain" id="PRO_5037987367" evidence="1">
    <location>
        <begin position="31"/>
        <end position="304"/>
    </location>
</feature>
<evidence type="ECO:0000313" key="2">
    <source>
        <dbReference type="EMBL" id="MBK1696009.1"/>
    </source>
</evidence>
<dbReference type="GO" id="GO:0006508">
    <property type="term" value="P:proteolysis"/>
    <property type="evidence" value="ECO:0007669"/>
    <property type="project" value="UniProtKB-KW"/>
</dbReference>
<keyword evidence="2" id="KW-0645">Protease</keyword>